<dbReference type="EMBL" id="CP038486">
    <property type="protein sequence ID" value="QFZ27833.1"/>
    <property type="molecule type" value="Genomic_DNA"/>
</dbReference>
<evidence type="ECO:0000313" key="1">
    <source>
        <dbReference type="EMBL" id="QFZ27833.1"/>
    </source>
</evidence>
<accession>A0ACD0WKZ1</accession>
<sequence length="576" mass="64782">MILPLRLAVLSSIVATLLLIYHLVIPSQLELEDALYLTKNTLKQLRIPHFCKHHENRSRDHAEYSNESESNPVDHMTRSSLSASDSVIDISGPSVMRSVFPVDSLMSFNTSNETKEFVGRYASFSPILGTPIHGNYKFVTGLACSPLSPDEKLNDKILIVLRGNCSFVDKVKNLLDSNLNPRAIIVADDKPYHSLITMYSNTFNRDGLLTVPVLFITNEDYIQLYSYELQDPILCIKTLSIDNWLSLLMSIAISPTVSIIVFYLCIRGFQLCHRQISNSVNEKLVKTLSVYIFNQDHLIPVSKFPEYLGATGQTCDMTQISSSSEDLPAGQEIESQQPRNEIWINGVDIRSFKNWGLLFASQDYYLTFKCAICLDRFMPLHSRVLVLKCKHLYHEKCLSNWLIHFKRTCPLCNEWFSIGETQPLLHSQHTDHFSIDLESQSDTPAAPMHSEVQSANSLLSINPAHSITPASHLSGSQLQTQSMMFTQNISSTQENAVTEVQTGSLASNYTVHTSDSMISHDSFKTTRTHNTDQNSFTSNYVTPQQSFDSGTEGTYSETSSKVTIKGPDSFMDAREE</sequence>
<dbReference type="Proteomes" id="UP000326582">
    <property type="component" value="Chromosome 3"/>
</dbReference>
<organism evidence="1 2">
    <name type="scientific">Clavispora lusitaniae</name>
    <name type="common">Candida lusitaniae</name>
    <dbReference type="NCBI Taxonomy" id="36911"/>
    <lineage>
        <taxon>Eukaryota</taxon>
        <taxon>Fungi</taxon>
        <taxon>Dikarya</taxon>
        <taxon>Ascomycota</taxon>
        <taxon>Saccharomycotina</taxon>
        <taxon>Pichiomycetes</taxon>
        <taxon>Metschnikowiaceae</taxon>
        <taxon>Clavispora</taxon>
    </lineage>
</organism>
<keyword evidence="1" id="KW-0675">Receptor</keyword>
<evidence type="ECO:0000313" key="2">
    <source>
        <dbReference type="Proteomes" id="UP000326582"/>
    </source>
</evidence>
<keyword evidence="2" id="KW-1185">Reference proteome</keyword>
<proteinExistence type="predicted"/>
<gene>
    <name evidence="1" type="ORF">EJF14_30821</name>
</gene>
<protein>
    <submittedName>
        <fullName evidence="1">Receptor transmembrane domain-and RING domain-containing protein</fullName>
    </submittedName>
</protein>
<name>A0ACD0WKZ1_CLALS</name>
<reference evidence="2" key="1">
    <citation type="journal article" date="2019" name="MBio">
        <title>Comparative genomics for the elucidation of multidrug resistance (MDR) in Candida lusitaniae.</title>
        <authorList>
            <person name="Kannan A."/>
            <person name="Asner S.A."/>
            <person name="Trachsel E."/>
            <person name="Kelly S."/>
            <person name="Parker J."/>
            <person name="Sanglard D."/>
        </authorList>
    </citation>
    <scope>NUCLEOTIDE SEQUENCE [LARGE SCALE GENOMIC DNA]</scope>
    <source>
        <strain evidence="2">P1</strain>
    </source>
</reference>
<keyword evidence="1" id="KW-0472">Membrane</keyword>
<keyword evidence="1" id="KW-0812">Transmembrane</keyword>